<proteinExistence type="predicted"/>
<dbReference type="RefSeq" id="WP_233733272.1">
    <property type="nucleotide sequence ID" value="NZ_JAJVCN010000004.1"/>
</dbReference>
<dbReference type="EMBL" id="JAJVCN010000004">
    <property type="protein sequence ID" value="MCE7010975.1"/>
    <property type="molecule type" value="Genomic_DNA"/>
</dbReference>
<keyword evidence="2" id="KW-1185">Reference proteome</keyword>
<evidence type="ECO:0000313" key="1">
    <source>
        <dbReference type="EMBL" id="MCE7010975.1"/>
    </source>
</evidence>
<gene>
    <name evidence="1" type="ORF">LWC34_50455</name>
</gene>
<organism evidence="1 2">
    <name type="scientific">Kibdelosporangium philippinense</name>
    <dbReference type="NCBI Taxonomy" id="211113"/>
    <lineage>
        <taxon>Bacteria</taxon>
        <taxon>Bacillati</taxon>
        <taxon>Actinomycetota</taxon>
        <taxon>Actinomycetes</taxon>
        <taxon>Pseudonocardiales</taxon>
        <taxon>Pseudonocardiaceae</taxon>
        <taxon>Kibdelosporangium</taxon>
    </lineage>
</organism>
<sequence length="60" mass="6713">MSEKLTITLHEPRPLRGPHLLDAGHCGNLTKFKHALNREVIRADPEGAEERGNWPRSGAM</sequence>
<reference evidence="1 2" key="1">
    <citation type="submission" date="2021-12" db="EMBL/GenBank/DDBJ databases">
        <title>Genome sequence of Kibdelosporangium philippinense ATCC 49844.</title>
        <authorList>
            <person name="Fedorov E.A."/>
            <person name="Omeragic M."/>
            <person name="Shalygina K.F."/>
            <person name="Maclea K.S."/>
        </authorList>
    </citation>
    <scope>NUCLEOTIDE SEQUENCE [LARGE SCALE GENOMIC DNA]</scope>
    <source>
        <strain evidence="1 2">ATCC 49844</strain>
    </source>
</reference>
<name>A0ABS8ZVE9_9PSEU</name>
<accession>A0ABS8ZVE9</accession>
<dbReference type="Proteomes" id="UP001521150">
    <property type="component" value="Unassembled WGS sequence"/>
</dbReference>
<comment type="caution">
    <text evidence="1">The sequence shown here is derived from an EMBL/GenBank/DDBJ whole genome shotgun (WGS) entry which is preliminary data.</text>
</comment>
<evidence type="ECO:0000313" key="2">
    <source>
        <dbReference type="Proteomes" id="UP001521150"/>
    </source>
</evidence>
<protein>
    <submittedName>
        <fullName evidence="1">Uncharacterized protein</fullName>
    </submittedName>
</protein>